<evidence type="ECO:0000313" key="3">
    <source>
        <dbReference type="Proteomes" id="UP000036987"/>
    </source>
</evidence>
<dbReference type="PANTHER" id="PTHR34777">
    <property type="entry name" value="VQ MOTIF-CONTAINING PROTEIN 10"/>
    <property type="match status" value="1"/>
</dbReference>
<dbReference type="AlphaFoldDB" id="A0A0K9PBL5"/>
<reference evidence="3" key="1">
    <citation type="journal article" date="2016" name="Nature">
        <title>The genome of the seagrass Zostera marina reveals angiosperm adaptation to the sea.</title>
        <authorList>
            <person name="Olsen J.L."/>
            <person name="Rouze P."/>
            <person name="Verhelst B."/>
            <person name="Lin Y.-C."/>
            <person name="Bayer T."/>
            <person name="Collen J."/>
            <person name="Dattolo E."/>
            <person name="De Paoli E."/>
            <person name="Dittami S."/>
            <person name="Maumus F."/>
            <person name="Michel G."/>
            <person name="Kersting A."/>
            <person name="Lauritano C."/>
            <person name="Lohaus R."/>
            <person name="Toepel M."/>
            <person name="Tonon T."/>
            <person name="Vanneste K."/>
            <person name="Amirebrahimi M."/>
            <person name="Brakel J."/>
            <person name="Bostroem C."/>
            <person name="Chovatia M."/>
            <person name="Grimwood J."/>
            <person name="Jenkins J.W."/>
            <person name="Jueterbock A."/>
            <person name="Mraz A."/>
            <person name="Stam W.T."/>
            <person name="Tice H."/>
            <person name="Bornberg-Bauer E."/>
            <person name="Green P.J."/>
            <person name="Pearson G.A."/>
            <person name="Procaccini G."/>
            <person name="Duarte C.M."/>
            <person name="Schmutz J."/>
            <person name="Reusch T.B.H."/>
            <person name="Van de Peer Y."/>
        </authorList>
    </citation>
    <scope>NUCLEOTIDE SEQUENCE [LARGE SCALE GENOMIC DNA]</scope>
    <source>
        <strain evidence="3">cv. Finnish</strain>
    </source>
</reference>
<dbReference type="EMBL" id="LFYR01001027">
    <property type="protein sequence ID" value="KMZ65590.1"/>
    <property type="molecule type" value="Genomic_DNA"/>
</dbReference>
<evidence type="ECO:0000259" key="1">
    <source>
        <dbReference type="Pfam" id="PF05678"/>
    </source>
</evidence>
<comment type="caution">
    <text evidence="2">The sequence shown here is derived from an EMBL/GenBank/DDBJ whole genome shotgun (WGS) entry which is preliminary data.</text>
</comment>
<protein>
    <recommendedName>
        <fullName evidence="1">VQ domain-containing protein</fullName>
    </recommendedName>
</protein>
<proteinExistence type="predicted"/>
<feature type="domain" description="VQ" evidence="1">
    <location>
        <begin position="17"/>
        <end position="41"/>
    </location>
</feature>
<gene>
    <name evidence="2" type="ORF">ZOSMA_317G00060</name>
</gene>
<dbReference type="Pfam" id="PF05678">
    <property type="entry name" value="VQ"/>
    <property type="match status" value="1"/>
</dbReference>
<accession>A0A0K9PBL5</accession>
<name>A0A0K9PBL5_ZOSMR</name>
<dbReference type="Proteomes" id="UP000036987">
    <property type="component" value="Unassembled WGS sequence"/>
</dbReference>
<organism evidence="2 3">
    <name type="scientific">Zostera marina</name>
    <name type="common">Eelgrass</name>
    <dbReference type="NCBI Taxonomy" id="29655"/>
    <lineage>
        <taxon>Eukaryota</taxon>
        <taxon>Viridiplantae</taxon>
        <taxon>Streptophyta</taxon>
        <taxon>Embryophyta</taxon>
        <taxon>Tracheophyta</taxon>
        <taxon>Spermatophyta</taxon>
        <taxon>Magnoliopsida</taxon>
        <taxon>Liliopsida</taxon>
        <taxon>Zosteraceae</taxon>
        <taxon>Zostera</taxon>
    </lineage>
</organism>
<sequence>MSTNRRFDVGPKVKVIVTRFVQTDANSFKSVVQNLTGVNSTMAEEEGRDVDVKLPPVVTTACTPSSDDDSDASAGNMVMMAIRLELEEFDRTFMV</sequence>
<evidence type="ECO:0000313" key="2">
    <source>
        <dbReference type="EMBL" id="KMZ65590.1"/>
    </source>
</evidence>
<keyword evidence="3" id="KW-1185">Reference proteome</keyword>
<dbReference type="OrthoDB" id="691083at2759"/>
<dbReference type="PANTHER" id="PTHR34777:SF1">
    <property type="entry name" value="VQ MOTIF-CONTAINING PROTEIN 10"/>
    <property type="match status" value="1"/>
</dbReference>
<dbReference type="InterPro" id="IPR039608">
    <property type="entry name" value="VQ_1/10"/>
</dbReference>
<dbReference type="InterPro" id="IPR008889">
    <property type="entry name" value="VQ"/>
</dbReference>